<comment type="subcellular location">
    <subcellularLocation>
        <location evidence="5">Cell membrane</location>
        <topology evidence="5">Multi-pass membrane protein</topology>
    </subcellularLocation>
    <subcellularLocation>
        <location evidence="1">Membrane</location>
        <topology evidence="1">Multi-pass membrane protein</topology>
    </subcellularLocation>
</comment>
<evidence type="ECO:0000256" key="3">
    <source>
        <dbReference type="ARBA" id="ARBA00022989"/>
    </source>
</evidence>
<evidence type="ECO:0000256" key="2">
    <source>
        <dbReference type="ARBA" id="ARBA00022692"/>
    </source>
</evidence>
<feature type="transmembrane region" description="Helical" evidence="6">
    <location>
        <begin position="39"/>
        <end position="60"/>
    </location>
</feature>
<dbReference type="RefSeq" id="WP_012872648.1">
    <property type="nucleotide sequence ID" value="NC_013523.1"/>
</dbReference>
<comment type="similarity">
    <text evidence="5">Belongs to the cytochrome c oxidase subunit 3 family.</text>
</comment>
<dbReference type="InterPro" id="IPR007352">
    <property type="entry name" value="DUF420"/>
</dbReference>
<proteinExistence type="inferred from homology"/>
<organism evidence="8 9">
    <name type="scientific">Sphaerobacter thermophilus (strain ATCC 49802 / DSM 20745 / KCCM 41009 / NCIMB 13125 / S 6022)</name>
    <dbReference type="NCBI Taxonomy" id="479434"/>
    <lineage>
        <taxon>Bacteria</taxon>
        <taxon>Pseudomonadati</taxon>
        <taxon>Thermomicrobiota</taxon>
        <taxon>Thermomicrobia</taxon>
        <taxon>Sphaerobacterales</taxon>
        <taxon>Sphaerobacterineae</taxon>
        <taxon>Sphaerobacteraceae</taxon>
        <taxon>Sphaerobacter</taxon>
    </lineage>
</organism>
<dbReference type="InterPro" id="IPR013833">
    <property type="entry name" value="Cyt_c_oxidase_su3_a-hlx"/>
</dbReference>
<gene>
    <name evidence="8" type="ordered locus">Sthe_2176</name>
</gene>
<feature type="transmembrane region" description="Helical" evidence="6">
    <location>
        <begin position="72"/>
        <end position="97"/>
    </location>
</feature>
<dbReference type="PANTHER" id="PTHR37692:SF1">
    <property type="entry name" value="DUF420 DOMAIN-CONTAINING PROTEIN"/>
    <property type="match status" value="1"/>
</dbReference>
<dbReference type="Gene3D" id="1.20.120.80">
    <property type="entry name" value="Cytochrome c oxidase, subunit III, four-helix bundle"/>
    <property type="match status" value="1"/>
</dbReference>
<dbReference type="EMBL" id="CP001823">
    <property type="protein sequence ID" value="ACZ39602.1"/>
    <property type="molecule type" value="Genomic_DNA"/>
</dbReference>
<keyword evidence="2 5" id="KW-0812">Transmembrane</keyword>
<dbReference type="SUPFAM" id="SSF81452">
    <property type="entry name" value="Cytochrome c oxidase subunit III-like"/>
    <property type="match status" value="1"/>
</dbReference>
<feature type="domain" description="Heme-copper oxidase subunit III family profile" evidence="7">
    <location>
        <begin position="1"/>
        <end position="138"/>
    </location>
</feature>
<keyword evidence="9" id="KW-1185">Reference proteome</keyword>
<evidence type="ECO:0000256" key="6">
    <source>
        <dbReference type="SAM" id="Phobius"/>
    </source>
</evidence>
<name>D1C6H7_SPHTD</name>
<evidence type="ECO:0000256" key="1">
    <source>
        <dbReference type="ARBA" id="ARBA00004141"/>
    </source>
</evidence>
<dbReference type="Pfam" id="PF04238">
    <property type="entry name" value="DUF420"/>
    <property type="match status" value="1"/>
</dbReference>
<dbReference type="PANTHER" id="PTHR37692">
    <property type="entry name" value="HYPOTHETICAL MEMBRANE SPANNING PROTEIN"/>
    <property type="match status" value="1"/>
</dbReference>
<dbReference type="STRING" id="479434.Sthe_2176"/>
<feature type="transmembrane region" description="Helical" evidence="6">
    <location>
        <begin position="118"/>
        <end position="136"/>
    </location>
</feature>
<dbReference type="GO" id="GO:0005886">
    <property type="term" value="C:plasma membrane"/>
    <property type="evidence" value="ECO:0007669"/>
    <property type="project" value="UniProtKB-SubCell"/>
</dbReference>
<dbReference type="GO" id="GO:0004129">
    <property type="term" value="F:cytochrome-c oxidase activity"/>
    <property type="evidence" value="ECO:0007669"/>
    <property type="project" value="InterPro"/>
</dbReference>
<keyword evidence="4 6" id="KW-0472">Membrane</keyword>
<evidence type="ECO:0000313" key="8">
    <source>
        <dbReference type="EMBL" id="ACZ39602.1"/>
    </source>
</evidence>
<dbReference type="InParanoid" id="D1C6H7"/>
<reference evidence="8 9" key="2">
    <citation type="journal article" date="2010" name="Stand. Genomic Sci.">
        <title>Complete genome sequence of Desulfohalobium retbaense type strain (HR(100)).</title>
        <authorList>
            <person name="Spring S."/>
            <person name="Nolan M."/>
            <person name="Lapidus A."/>
            <person name="Glavina Del Rio T."/>
            <person name="Copeland A."/>
            <person name="Tice H."/>
            <person name="Cheng J.F."/>
            <person name="Lucas S."/>
            <person name="Land M."/>
            <person name="Chen F."/>
            <person name="Bruce D."/>
            <person name="Goodwin L."/>
            <person name="Pitluck S."/>
            <person name="Ivanova N."/>
            <person name="Mavromatis K."/>
            <person name="Mikhailova N."/>
            <person name="Pati A."/>
            <person name="Chen A."/>
            <person name="Palaniappan K."/>
            <person name="Hauser L."/>
            <person name="Chang Y.J."/>
            <person name="Jeffries C.D."/>
            <person name="Munk C."/>
            <person name="Kiss H."/>
            <person name="Chain P."/>
            <person name="Han C."/>
            <person name="Brettin T."/>
            <person name="Detter J.C."/>
            <person name="Schuler E."/>
            <person name="Goker M."/>
            <person name="Rohde M."/>
            <person name="Bristow J."/>
            <person name="Eisen J.A."/>
            <person name="Markowitz V."/>
            <person name="Hugenholtz P."/>
            <person name="Kyrpides N.C."/>
            <person name="Klenk H.P."/>
        </authorList>
    </citation>
    <scope>NUCLEOTIDE SEQUENCE [LARGE SCALE GENOMIC DNA]</scope>
    <source>
        <strain evidence="9">ATCC 49802 / DSM 20745 / S 6022</strain>
    </source>
</reference>
<evidence type="ECO:0000313" key="9">
    <source>
        <dbReference type="Proteomes" id="UP000002027"/>
    </source>
</evidence>
<dbReference type="PROSITE" id="PS50253">
    <property type="entry name" value="COX3"/>
    <property type="match status" value="1"/>
</dbReference>
<dbReference type="GO" id="GO:0022904">
    <property type="term" value="P:respiratory electron transport chain"/>
    <property type="evidence" value="ECO:0007669"/>
    <property type="project" value="InterPro"/>
</dbReference>
<evidence type="ECO:0000256" key="4">
    <source>
        <dbReference type="ARBA" id="ARBA00023136"/>
    </source>
</evidence>
<keyword evidence="3 6" id="KW-1133">Transmembrane helix</keyword>
<evidence type="ECO:0000256" key="5">
    <source>
        <dbReference type="RuleBase" id="RU003376"/>
    </source>
</evidence>
<dbReference type="FunCoup" id="D1C6H7">
    <property type="interactions" value="1"/>
</dbReference>
<evidence type="ECO:0000259" key="7">
    <source>
        <dbReference type="PROSITE" id="PS50253"/>
    </source>
</evidence>
<dbReference type="eggNOG" id="COG2322">
    <property type="taxonomic scope" value="Bacteria"/>
</dbReference>
<accession>D1C6H7</accession>
<protein>
    <recommendedName>
        <fullName evidence="7">Heme-copper oxidase subunit III family profile domain-containing protein</fullName>
    </recommendedName>
</protein>
<reference evidence="9" key="1">
    <citation type="submission" date="2009-11" db="EMBL/GenBank/DDBJ databases">
        <title>The complete chromosome 1 of Sphaerobacter thermophilus DSM 20745.</title>
        <authorList>
            <person name="Lucas S."/>
            <person name="Copeland A."/>
            <person name="Lapidus A."/>
            <person name="Glavina del Rio T."/>
            <person name="Dalin E."/>
            <person name="Tice H."/>
            <person name="Bruce D."/>
            <person name="Goodwin L."/>
            <person name="Pitluck S."/>
            <person name="Kyrpides N."/>
            <person name="Mavromatis K."/>
            <person name="Ivanova N."/>
            <person name="Mikhailova N."/>
            <person name="LaButti K.M."/>
            <person name="Clum A."/>
            <person name="Sun H.I."/>
            <person name="Brettin T."/>
            <person name="Detter J.C."/>
            <person name="Han C."/>
            <person name="Larimer F."/>
            <person name="Land M."/>
            <person name="Hauser L."/>
            <person name="Markowitz V."/>
            <person name="Cheng J.F."/>
            <person name="Hugenholtz P."/>
            <person name="Woyke T."/>
            <person name="Wu D."/>
            <person name="Steenblock K."/>
            <person name="Schneider S."/>
            <person name="Pukall R."/>
            <person name="Goeker M."/>
            <person name="Klenk H.P."/>
            <person name="Eisen J.A."/>
        </authorList>
    </citation>
    <scope>NUCLEOTIDE SEQUENCE [LARGE SCALE GENOMIC DNA]</scope>
    <source>
        <strain evidence="9">ATCC 49802 / DSM 20745 / S 6022</strain>
    </source>
</reference>
<dbReference type="AlphaFoldDB" id="D1C6H7"/>
<feature type="transmembrane region" description="Helical" evidence="6">
    <location>
        <begin position="6"/>
        <end position="27"/>
    </location>
</feature>
<dbReference type="InterPro" id="IPR000298">
    <property type="entry name" value="Cyt_c_oxidase-like_su3"/>
</dbReference>
<dbReference type="OrthoDB" id="9811380at2"/>
<dbReference type="KEGG" id="sti:Sthe_2176"/>
<sequence length="141" mass="16520">METWLPLLNTTLIVISGISLLFGYYFIRRGNIDRHRRAMLTATVFAGLFLVVYVARFFLIETKIFTGEGWVRVVYFIILISHTILATVIAPMVLITLYRALTRQYPKHRRIARVTLPLWLYVVVTGWLVYLMLYQLSFTQT</sequence>
<dbReference type="HOGENOM" id="CLU_104065_2_0_0"/>
<dbReference type="InterPro" id="IPR035973">
    <property type="entry name" value="Cyt_c_oxidase_su3-like_sf"/>
</dbReference>
<dbReference type="Proteomes" id="UP000002027">
    <property type="component" value="Chromosome 1"/>
</dbReference>